<feature type="transmembrane region" description="Helical" evidence="2">
    <location>
        <begin position="262"/>
        <end position="283"/>
    </location>
</feature>
<dbReference type="InterPro" id="IPR011723">
    <property type="entry name" value="Znf/thioredoxin_put"/>
</dbReference>
<keyword evidence="2" id="KW-1133">Transmembrane helix</keyword>
<sequence>MALATRCPHCHTTFRVAHDQLKLRAGLVRCGTCKQIFNGIENLLRPEEAAVKDASPIAPSMDAAPPAPEASQPAMQAAPDAEAAEAPEKAPAQSTTDGSPSTSAAQAGREMAADAPDLSSLLISPSETHDAHPDPVAAPQEPPGRTVLDIRPAAPLPPLEDDLPQALAAPEDEPIELNLEPFRETDPPTDIVEQREENTFGDLAATADESVGRPSPGADRERAPLAAPAATDTAANAEPGYDEPSFVVQARRKQRFGRLTRVILWLGSLLLLLALAAQLIALFRNQLAARMPQMAPALSGACALLGCRIELPAQIDALVIESGELQTQNADSHAYVFTGMLRNQSGTPQAWPHLELNLSDADGKPVARRVFGPREYLPRGQGAENGFAARSEQAVRLVFEVSQLQPSGYQVYLFYP</sequence>
<gene>
    <name evidence="4" type="ORF">SAMN06265795_101612</name>
</gene>
<feature type="domain" description="Zinc finger/thioredoxin putative" evidence="3">
    <location>
        <begin position="3"/>
        <end position="38"/>
    </location>
</feature>
<protein>
    <submittedName>
        <fullName evidence="4">MJ0042 family finger-like domain-containing protein</fullName>
    </submittedName>
</protein>
<evidence type="ECO:0000313" key="4">
    <source>
        <dbReference type="EMBL" id="SNS22713.1"/>
    </source>
</evidence>
<evidence type="ECO:0000256" key="2">
    <source>
        <dbReference type="SAM" id="Phobius"/>
    </source>
</evidence>
<dbReference type="AlphaFoldDB" id="A0A239CTM2"/>
<dbReference type="NCBIfam" id="TIGR02098">
    <property type="entry name" value="MJ0042_CXXC"/>
    <property type="match status" value="1"/>
</dbReference>
<feature type="compositionally biased region" description="Low complexity" evidence="1">
    <location>
        <begin position="224"/>
        <end position="238"/>
    </location>
</feature>
<dbReference type="EMBL" id="FZOT01000001">
    <property type="protein sequence ID" value="SNS22713.1"/>
    <property type="molecule type" value="Genomic_DNA"/>
</dbReference>
<name>A0A239CTM2_9BURK</name>
<feature type="region of interest" description="Disordered" evidence="1">
    <location>
        <begin position="206"/>
        <end position="238"/>
    </location>
</feature>
<dbReference type="InterPro" id="IPR021834">
    <property type="entry name" value="DUF3426"/>
</dbReference>
<feature type="compositionally biased region" description="Low complexity" evidence="1">
    <location>
        <begin position="69"/>
        <end position="81"/>
    </location>
</feature>
<dbReference type="Proteomes" id="UP000198284">
    <property type="component" value="Unassembled WGS sequence"/>
</dbReference>
<evidence type="ECO:0000256" key="1">
    <source>
        <dbReference type="SAM" id="MobiDB-lite"/>
    </source>
</evidence>
<evidence type="ECO:0000313" key="5">
    <source>
        <dbReference type="Proteomes" id="UP000198284"/>
    </source>
</evidence>
<keyword evidence="2" id="KW-0472">Membrane</keyword>
<evidence type="ECO:0000259" key="3">
    <source>
        <dbReference type="Pfam" id="PF13719"/>
    </source>
</evidence>
<proteinExistence type="predicted"/>
<keyword evidence="5" id="KW-1185">Reference proteome</keyword>
<feature type="region of interest" description="Disordered" evidence="1">
    <location>
        <begin position="57"/>
        <end position="164"/>
    </location>
</feature>
<accession>A0A239CTM2</accession>
<reference evidence="4 5" key="1">
    <citation type="submission" date="2017-06" db="EMBL/GenBank/DDBJ databases">
        <authorList>
            <person name="Kim H.J."/>
            <person name="Triplett B.A."/>
        </authorList>
    </citation>
    <scope>NUCLEOTIDE SEQUENCE [LARGE SCALE GENOMIC DNA]</scope>
    <source>
        <strain evidence="4 5">U15</strain>
    </source>
</reference>
<dbReference type="Pfam" id="PF13719">
    <property type="entry name" value="Zn_ribbon_5"/>
    <property type="match status" value="1"/>
</dbReference>
<keyword evidence="2" id="KW-0812">Transmembrane</keyword>
<feature type="compositionally biased region" description="Polar residues" evidence="1">
    <location>
        <begin position="94"/>
        <end position="105"/>
    </location>
</feature>
<dbReference type="Pfam" id="PF11906">
    <property type="entry name" value="DUF3426"/>
    <property type="match status" value="1"/>
</dbReference>
<organism evidence="4 5">
    <name type="scientific">Noviherbaspirillum humi</name>
    <dbReference type="NCBI Taxonomy" id="1688639"/>
    <lineage>
        <taxon>Bacteria</taxon>
        <taxon>Pseudomonadati</taxon>
        <taxon>Pseudomonadota</taxon>
        <taxon>Betaproteobacteria</taxon>
        <taxon>Burkholderiales</taxon>
        <taxon>Oxalobacteraceae</taxon>
        <taxon>Noviherbaspirillum</taxon>
    </lineage>
</organism>
<dbReference type="OrthoDB" id="5294582at2"/>